<reference evidence="1" key="2">
    <citation type="journal article" date="2015" name="Fish Shellfish Immunol.">
        <title>Early steps in the European eel (Anguilla anguilla)-Vibrio vulnificus interaction in the gills: Role of the RtxA13 toxin.</title>
        <authorList>
            <person name="Callol A."/>
            <person name="Pajuelo D."/>
            <person name="Ebbesson L."/>
            <person name="Teles M."/>
            <person name="MacKenzie S."/>
            <person name="Amaro C."/>
        </authorList>
    </citation>
    <scope>NUCLEOTIDE SEQUENCE</scope>
</reference>
<evidence type="ECO:0000313" key="1">
    <source>
        <dbReference type="EMBL" id="JAH35843.1"/>
    </source>
</evidence>
<accession>A0A0E9S5P2</accession>
<name>A0A0E9S5P2_ANGAN</name>
<dbReference type="AlphaFoldDB" id="A0A0E9S5P2"/>
<sequence length="18" mass="2014">MGVIQVTYLTGDTMHHPN</sequence>
<proteinExistence type="predicted"/>
<protein>
    <submittedName>
        <fullName evidence="1">Uncharacterized protein</fullName>
    </submittedName>
</protein>
<dbReference type="EMBL" id="GBXM01072734">
    <property type="protein sequence ID" value="JAH35843.1"/>
    <property type="molecule type" value="Transcribed_RNA"/>
</dbReference>
<organism evidence="1">
    <name type="scientific">Anguilla anguilla</name>
    <name type="common">European freshwater eel</name>
    <name type="synonym">Muraena anguilla</name>
    <dbReference type="NCBI Taxonomy" id="7936"/>
    <lineage>
        <taxon>Eukaryota</taxon>
        <taxon>Metazoa</taxon>
        <taxon>Chordata</taxon>
        <taxon>Craniata</taxon>
        <taxon>Vertebrata</taxon>
        <taxon>Euteleostomi</taxon>
        <taxon>Actinopterygii</taxon>
        <taxon>Neopterygii</taxon>
        <taxon>Teleostei</taxon>
        <taxon>Anguilliformes</taxon>
        <taxon>Anguillidae</taxon>
        <taxon>Anguilla</taxon>
    </lineage>
</organism>
<reference evidence="1" key="1">
    <citation type="submission" date="2014-11" db="EMBL/GenBank/DDBJ databases">
        <authorList>
            <person name="Amaro Gonzalez C."/>
        </authorList>
    </citation>
    <scope>NUCLEOTIDE SEQUENCE</scope>
</reference>